<name>A0ACB9CS71_CICIN</name>
<proteinExistence type="predicted"/>
<evidence type="ECO:0000313" key="2">
    <source>
        <dbReference type="Proteomes" id="UP001055811"/>
    </source>
</evidence>
<reference evidence="2" key="1">
    <citation type="journal article" date="2022" name="Mol. Ecol. Resour.">
        <title>The genomes of chicory, endive, great burdock and yacon provide insights into Asteraceae palaeo-polyploidization history and plant inulin production.</title>
        <authorList>
            <person name="Fan W."/>
            <person name="Wang S."/>
            <person name="Wang H."/>
            <person name="Wang A."/>
            <person name="Jiang F."/>
            <person name="Liu H."/>
            <person name="Zhao H."/>
            <person name="Xu D."/>
            <person name="Zhang Y."/>
        </authorList>
    </citation>
    <scope>NUCLEOTIDE SEQUENCE [LARGE SCALE GENOMIC DNA]</scope>
    <source>
        <strain evidence="2">cv. Punajuju</strain>
    </source>
</reference>
<protein>
    <submittedName>
        <fullName evidence="1">Uncharacterized protein</fullName>
    </submittedName>
</protein>
<comment type="caution">
    <text evidence="1">The sequence shown here is derived from an EMBL/GenBank/DDBJ whole genome shotgun (WGS) entry which is preliminary data.</text>
</comment>
<sequence length="139" mass="15526">MASRIRVERLLTISHLRSIPSPTFTFLLDCFDILLLLEKSFVNLHAGVDEDLTLSLGTSHQIQSKRDDTVTDMSRSAALYKPNALLMSHRFPTFFSSLSTPHPESSPSNPGENLRLFSGLGLSNCIIFSNFEPPIFPVF</sequence>
<gene>
    <name evidence="1" type="ORF">L2E82_27056</name>
</gene>
<organism evidence="1 2">
    <name type="scientific">Cichorium intybus</name>
    <name type="common">Chicory</name>
    <dbReference type="NCBI Taxonomy" id="13427"/>
    <lineage>
        <taxon>Eukaryota</taxon>
        <taxon>Viridiplantae</taxon>
        <taxon>Streptophyta</taxon>
        <taxon>Embryophyta</taxon>
        <taxon>Tracheophyta</taxon>
        <taxon>Spermatophyta</taxon>
        <taxon>Magnoliopsida</taxon>
        <taxon>eudicotyledons</taxon>
        <taxon>Gunneridae</taxon>
        <taxon>Pentapetalae</taxon>
        <taxon>asterids</taxon>
        <taxon>campanulids</taxon>
        <taxon>Asterales</taxon>
        <taxon>Asteraceae</taxon>
        <taxon>Cichorioideae</taxon>
        <taxon>Cichorieae</taxon>
        <taxon>Cichoriinae</taxon>
        <taxon>Cichorium</taxon>
    </lineage>
</organism>
<reference evidence="1 2" key="2">
    <citation type="journal article" date="2022" name="Mol. Ecol. Resour.">
        <title>The genomes of chicory, endive, great burdock and yacon provide insights into Asteraceae paleo-polyploidization history and plant inulin production.</title>
        <authorList>
            <person name="Fan W."/>
            <person name="Wang S."/>
            <person name="Wang H."/>
            <person name="Wang A."/>
            <person name="Jiang F."/>
            <person name="Liu H."/>
            <person name="Zhao H."/>
            <person name="Xu D."/>
            <person name="Zhang Y."/>
        </authorList>
    </citation>
    <scope>NUCLEOTIDE SEQUENCE [LARGE SCALE GENOMIC DNA]</scope>
    <source>
        <strain evidence="2">cv. Punajuju</strain>
        <tissue evidence="1">Leaves</tissue>
    </source>
</reference>
<keyword evidence="2" id="KW-1185">Reference proteome</keyword>
<accession>A0ACB9CS71</accession>
<evidence type="ECO:0000313" key="1">
    <source>
        <dbReference type="EMBL" id="KAI3737061.1"/>
    </source>
</evidence>
<dbReference type="EMBL" id="CM042013">
    <property type="protein sequence ID" value="KAI3737061.1"/>
    <property type="molecule type" value="Genomic_DNA"/>
</dbReference>
<dbReference type="Proteomes" id="UP001055811">
    <property type="component" value="Linkage Group LG05"/>
</dbReference>